<reference evidence="2 3" key="1">
    <citation type="journal article" date="2021" name="Elife">
        <title>Chloroplast acquisition without the gene transfer in kleptoplastic sea slugs, Plakobranchus ocellatus.</title>
        <authorList>
            <person name="Maeda T."/>
            <person name="Takahashi S."/>
            <person name="Yoshida T."/>
            <person name="Shimamura S."/>
            <person name="Takaki Y."/>
            <person name="Nagai Y."/>
            <person name="Toyoda A."/>
            <person name="Suzuki Y."/>
            <person name="Arimoto A."/>
            <person name="Ishii H."/>
            <person name="Satoh N."/>
            <person name="Nishiyama T."/>
            <person name="Hasebe M."/>
            <person name="Maruyama T."/>
            <person name="Minagawa J."/>
            <person name="Obokata J."/>
            <person name="Shigenobu S."/>
        </authorList>
    </citation>
    <scope>NUCLEOTIDE SEQUENCE [LARGE SCALE GENOMIC DNA]</scope>
</reference>
<dbReference type="AlphaFoldDB" id="A0AAV4CVS9"/>
<protein>
    <submittedName>
        <fullName evidence="2">E3 ubiquitin-protein ligase mib2-like</fullName>
    </submittedName>
</protein>
<evidence type="ECO:0000256" key="1">
    <source>
        <dbReference type="SAM" id="MobiDB-lite"/>
    </source>
</evidence>
<accession>A0AAV4CVS9</accession>
<name>A0AAV4CVS9_9GAST</name>
<gene>
    <name evidence="2" type="ORF">PoB_006249900</name>
</gene>
<organism evidence="2 3">
    <name type="scientific">Plakobranchus ocellatus</name>
    <dbReference type="NCBI Taxonomy" id="259542"/>
    <lineage>
        <taxon>Eukaryota</taxon>
        <taxon>Metazoa</taxon>
        <taxon>Spiralia</taxon>
        <taxon>Lophotrochozoa</taxon>
        <taxon>Mollusca</taxon>
        <taxon>Gastropoda</taxon>
        <taxon>Heterobranchia</taxon>
        <taxon>Euthyneura</taxon>
        <taxon>Panpulmonata</taxon>
        <taxon>Sacoglossa</taxon>
        <taxon>Placobranchoidea</taxon>
        <taxon>Plakobranchidae</taxon>
        <taxon>Plakobranchus</taxon>
    </lineage>
</organism>
<evidence type="ECO:0000313" key="3">
    <source>
        <dbReference type="Proteomes" id="UP000735302"/>
    </source>
</evidence>
<proteinExistence type="predicted"/>
<dbReference type="Proteomes" id="UP000735302">
    <property type="component" value="Unassembled WGS sequence"/>
</dbReference>
<sequence length="129" mass="14418">MAAESYPPISLTSVISKIMERMVNVWLYHYREQSACLDESQSGLRAHRTTIYPKCHKRKASEIPYGSCLCRSGESLQSRVAYRFASVASGALYYRPYVRMAQSHSSVPESRDPVPYSASSGWASTGKCP</sequence>
<keyword evidence="3" id="KW-1185">Reference proteome</keyword>
<evidence type="ECO:0000313" key="2">
    <source>
        <dbReference type="EMBL" id="GFO35994.1"/>
    </source>
</evidence>
<feature type="region of interest" description="Disordered" evidence="1">
    <location>
        <begin position="104"/>
        <end position="129"/>
    </location>
</feature>
<comment type="caution">
    <text evidence="2">The sequence shown here is derived from an EMBL/GenBank/DDBJ whole genome shotgun (WGS) entry which is preliminary data.</text>
</comment>
<dbReference type="EMBL" id="BLXT01007037">
    <property type="protein sequence ID" value="GFO35994.1"/>
    <property type="molecule type" value="Genomic_DNA"/>
</dbReference>